<protein>
    <submittedName>
        <fullName evidence="2">Uncharacterized protein</fullName>
    </submittedName>
</protein>
<gene>
    <name evidence="2" type="ORF">BAE44_0023620</name>
</gene>
<feature type="compositionally biased region" description="Basic residues" evidence="1">
    <location>
        <begin position="205"/>
        <end position="216"/>
    </location>
</feature>
<name>A0A1E5UR56_9POAL</name>
<dbReference type="Proteomes" id="UP000095767">
    <property type="component" value="Unassembled WGS sequence"/>
</dbReference>
<dbReference type="InterPro" id="IPR013181">
    <property type="entry name" value="DUF1719"/>
</dbReference>
<proteinExistence type="predicted"/>
<evidence type="ECO:0000256" key="1">
    <source>
        <dbReference type="SAM" id="MobiDB-lite"/>
    </source>
</evidence>
<comment type="caution">
    <text evidence="2">The sequence shown here is derived from an EMBL/GenBank/DDBJ whole genome shotgun (WGS) entry which is preliminary data.</text>
</comment>
<dbReference type="EMBL" id="LWDX02067138">
    <property type="protein sequence ID" value="OEL15361.1"/>
    <property type="molecule type" value="Genomic_DNA"/>
</dbReference>
<feature type="region of interest" description="Disordered" evidence="1">
    <location>
        <begin position="197"/>
        <end position="216"/>
    </location>
</feature>
<sequence>MLRLSESTNIVGIMIKCLQLLVTPHFRSTVEAMTRQLANLLSQDFSWVSHHQHEPCEPCEGNTAGTMRLSEVPLESVIEVYWQCQIPLSEYNTQRRAIAEGPTTSSKDTPHLKLGLLFTPHGSLGEVTPKAGSSTLEVIDGKEQHGTQTNLSLQQLDETMLPKAMECLYLKSEATAYQMLWQSKHGAVYLQVKKTMPGRNTGRDNRKRSLTQRYHC</sequence>
<dbReference type="OrthoDB" id="618776at2759"/>
<dbReference type="AlphaFoldDB" id="A0A1E5UR56"/>
<accession>A0A1E5UR56</accession>
<evidence type="ECO:0000313" key="2">
    <source>
        <dbReference type="EMBL" id="OEL15361.1"/>
    </source>
</evidence>
<evidence type="ECO:0000313" key="3">
    <source>
        <dbReference type="Proteomes" id="UP000095767"/>
    </source>
</evidence>
<organism evidence="2 3">
    <name type="scientific">Dichanthelium oligosanthes</name>
    <dbReference type="NCBI Taxonomy" id="888268"/>
    <lineage>
        <taxon>Eukaryota</taxon>
        <taxon>Viridiplantae</taxon>
        <taxon>Streptophyta</taxon>
        <taxon>Embryophyta</taxon>
        <taxon>Tracheophyta</taxon>
        <taxon>Spermatophyta</taxon>
        <taxon>Magnoliopsida</taxon>
        <taxon>Liliopsida</taxon>
        <taxon>Poales</taxon>
        <taxon>Poaceae</taxon>
        <taxon>PACMAD clade</taxon>
        <taxon>Panicoideae</taxon>
        <taxon>Panicodae</taxon>
        <taxon>Paniceae</taxon>
        <taxon>Dichantheliinae</taxon>
        <taxon>Dichanthelium</taxon>
    </lineage>
</organism>
<dbReference type="SMART" id="SM01157">
    <property type="entry name" value="DUF1719"/>
    <property type="match status" value="1"/>
</dbReference>
<keyword evidence="3" id="KW-1185">Reference proteome</keyword>
<reference evidence="2 3" key="1">
    <citation type="submission" date="2016-09" db="EMBL/GenBank/DDBJ databases">
        <title>The draft genome of Dichanthelium oligosanthes: A C3 panicoid grass species.</title>
        <authorList>
            <person name="Studer A.J."/>
            <person name="Schnable J.C."/>
            <person name="Brutnell T.P."/>
        </authorList>
    </citation>
    <scope>NUCLEOTIDE SEQUENCE [LARGE SCALE GENOMIC DNA]</scope>
    <source>
        <strain evidence="3">cv. Kellogg 1175</strain>
        <tissue evidence="2">Leaf</tissue>
    </source>
</reference>
<dbReference type="Pfam" id="PF08224">
    <property type="entry name" value="DUF1719"/>
    <property type="match status" value="1"/>
</dbReference>